<dbReference type="PANTHER" id="PTHR48022">
    <property type="entry name" value="PLASTIDIC GLUCOSE TRANSPORTER 4"/>
    <property type="match status" value="1"/>
</dbReference>
<dbReference type="InterPro" id="IPR005828">
    <property type="entry name" value="MFS_sugar_transport-like"/>
</dbReference>
<keyword evidence="9" id="KW-1185">Reference proteome</keyword>
<dbReference type="InterPro" id="IPR050360">
    <property type="entry name" value="MFS_Sugar_Transporters"/>
</dbReference>
<dbReference type="OrthoDB" id="8120565at2759"/>
<accession>A0A183G4H3</accession>
<comment type="subcellular location">
    <subcellularLocation>
        <location evidence="1">Membrane</location>
        <topology evidence="1">Multi-pass membrane protein</topology>
    </subcellularLocation>
</comment>
<dbReference type="PANTHER" id="PTHR48022:SF2">
    <property type="entry name" value="PLASTIDIC GLUCOSE TRANSPORTER 4"/>
    <property type="match status" value="1"/>
</dbReference>
<evidence type="ECO:0000256" key="3">
    <source>
        <dbReference type="ARBA" id="ARBA00022692"/>
    </source>
</evidence>
<dbReference type="Proteomes" id="UP000050761">
    <property type="component" value="Unassembled WGS sequence"/>
</dbReference>
<sequence>MDQGRIRTFVYYEWLLGNDTGTEVANIYRACKEDAVSQHTVGVLTSGQLVERVGRRPLLLLTFFGLTVINCLISGFMYSFARTSITALGWGVVVCCCFFNLFFAAGPGPLCFFVPGELVNEKARSATYTWLNIVMNGVRSVLLAVYFPIQDALGGPLCYFVLFFPPCLLSVLLCFFFLPETTGLTPEEARKAMHKMPGFCGKGKMEEEEKAELNAA</sequence>
<dbReference type="GO" id="GO:0016020">
    <property type="term" value="C:membrane"/>
    <property type="evidence" value="ECO:0007669"/>
    <property type="project" value="UniProtKB-SubCell"/>
</dbReference>
<organism evidence="9 10">
    <name type="scientific">Heligmosomoides polygyrus</name>
    <name type="common">Parasitic roundworm</name>
    <dbReference type="NCBI Taxonomy" id="6339"/>
    <lineage>
        <taxon>Eukaryota</taxon>
        <taxon>Metazoa</taxon>
        <taxon>Ecdysozoa</taxon>
        <taxon>Nematoda</taxon>
        <taxon>Chromadorea</taxon>
        <taxon>Rhabditida</taxon>
        <taxon>Rhabditina</taxon>
        <taxon>Rhabditomorpha</taxon>
        <taxon>Strongyloidea</taxon>
        <taxon>Heligmosomidae</taxon>
        <taxon>Heligmosomoides</taxon>
    </lineage>
</organism>
<feature type="domain" description="Major facilitator superfamily (MFS) profile" evidence="7">
    <location>
        <begin position="1"/>
        <end position="182"/>
    </location>
</feature>
<comment type="similarity">
    <text evidence="2">Belongs to the major facilitator superfamily. Sugar transporter (TC 2.A.1.1) family.</text>
</comment>
<evidence type="ECO:0000259" key="7">
    <source>
        <dbReference type="PROSITE" id="PS50850"/>
    </source>
</evidence>
<feature type="transmembrane region" description="Helical" evidence="6">
    <location>
        <begin position="159"/>
        <end position="178"/>
    </location>
</feature>
<reference evidence="10" key="2">
    <citation type="submission" date="2019-09" db="UniProtKB">
        <authorList>
            <consortium name="WormBaseParasite"/>
        </authorList>
    </citation>
    <scope>IDENTIFICATION</scope>
</reference>
<evidence type="ECO:0000256" key="5">
    <source>
        <dbReference type="ARBA" id="ARBA00023136"/>
    </source>
</evidence>
<evidence type="ECO:0000256" key="6">
    <source>
        <dbReference type="SAM" id="Phobius"/>
    </source>
</evidence>
<dbReference type="PROSITE" id="PS50850">
    <property type="entry name" value="MFS"/>
    <property type="match status" value="1"/>
</dbReference>
<keyword evidence="4 6" id="KW-1133">Transmembrane helix</keyword>
<accession>A0A3P8A3A4</accession>
<evidence type="ECO:0000256" key="1">
    <source>
        <dbReference type="ARBA" id="ARBA00004141"/>
    </source>
</evidence>
<dbReference type="WBParaSite" id="HPBE_0001641801-mRNA-1">
    <property type="protein sequence ID" value="HPBE_0001641801-mRNA-1"/>
    <property type="gene ID" value="HPBE_0001641801"/>
</dbReference>
<dbReference type="GO" id="GO:0005351">
    <property type="term" value="F:carbohydrate:proton symporter activity"/>
    <property type="evidence" value="ECO:0007669"/>
    <property type="project" value="TreeGrafter"/>
</dbReference>
<feature type="transmembrane region" description="Helical" evidence="6">
    <location>
        <begin position="87"/>
        <end position="114"/>
    </location>
</feature>
<proteinExistence type="inferred from homology"/>
<dbReference type="Pfam" id="PF00083">
    <property type="entry name" value="Sugar_tr"/>
    <property type="match status" value="1"/>
</dbReference>
<dbReference type="InterPro" id="IPR036259">
    <property type="entry name" value="MFS_trans_sf"/>
</dbReference>
<name>A0A183G4H3_HELPZ</name>
<protein>
    <submittedName>
        <fullName evidence="10">MFS domain-containing protein</fullName>
    </submittedName>
</protein>
<gene>
    <name evidence="8" type="ORF">HPBE_LOCUS16417</name>
</gene>
<dbReference type="PROSITE" id="PS00216">
    <property type="entry name" value="SUGAR_TRANSPORT_1"/>
    <property type="match status" value="1"/>
</dbReference>
<feature type="transmembrane region" description="Helical" evidence="6">
    <location>
        <begin position="126"/>
        <end position="147"/>
    </location>
</feature>
<dbReference type="InterPro" id="IPR005829">
    <property type="entry name" value="Sugar_transporter_CS"/>
</dbReference>
<dbReference type="SUPFAM" id="SSF103473">
    <property type="entry name" value="MFS general substrate transporter"/>
    <property type="match status" value="1"/>
</dbReference>
<dbReference type="InterPro" id="IPR020846">
    <property type="entry name" value="MFS_dom"/>
</dbReference>
<evidence type="ECO:0000313" key="10">
    <source>
        <dbReference type="WBParaSite" id="HPBE_0001641801-mRNA-1"/>
    </source>
</evidence>
<keyword evidence="3 6" id="KW-0812">Transmembrane</keyword>
<evidence type="ECO:0000313" key="8">
    <source>
        <dbReference type="EMBL" id="VDP05891.1"/>
    </source>
</evidence>
<reference evidence="8 9" key="1">
    <citation type="submission" date="2018-11" db="EMBL/GenBank/DDBJ databases">
        <authorList>
            <consortium name="Pathogen Informatics"/>
        </authorList>
    </citation>
    <scope>NUCLEOTIDE SEQUENCE [LARGE SCALE GENOMIC DNA]</scope>
</reference>
<keyword evidence="5 6" id="KW-0472">Membrane</keyword>
<evidence type="ECO:0000313" key="9">
    <source>
        <dbReference type="Proteomes" id="UP000050761"/>
    </source>
</evidence>
<evidence type="ECO:0000256" key="2">
    <source>
        <dbReference type="ARBA" id="ARBA00010992"/>
    </source>
</evidence>
<evidence type="ECO:0000256" key="4">
    <source>
        <dbReference type="ARBA" id="ARBA00022989"/>
    </source>
</evidence>
<dbReference type="EMBL" id="UZAH01029407">
    <property type="protein sequence ID" value="VDP05891.1"/>
    <property type="molecule type" value="Genomic_DNA"/>
</dbReference>
<dbReference type="Gene3D" id="1.20.1250.20">
    <property type="entry name" value="MFS general substrate transporter like domains"/>
    <property type="match status" value="1"/>
</dbReference>
<dbReference type="AlphaFoldDB" id="A0A183G4H3"/>
<feature type="transmembrane region" description="Helical" evidence="6">
    <location>
        <begin position="58"/>
        <end position="81"/>
    </location>
</feature>